<evidence type="ECO:0000313" key="1">
    <source>
        <dbReference type="EMBL" id="KAF9505918.1"/>
    </source>
</evidence>
<comment type="caution">
    <text evidence="1">The sequence shown here is derived from an EMBL/GenBank/DDBJ whole genome shotgun (WGS) entry which is preliminary data.</text>
</comment>
<reference evidence="1" key="1">
    <citation type="journal article" date="2020" name="Nat. Commun.">
        <title>Large-scale genome sequencing of mycorrhizal fungi provides insights into the early evolution of symbiotic traits.</title>
        <authorList>
            <person name="Miyauchi S."/>
            <person name="Kiss E."/>
            <person name="Kuo A."/>
            <person name="Drula E."/>
            <person name="Kohler A."/>
            <person name="Sanchez-Garcia M."/>
            <person name="Morin E."/>
            <person name="Andreopoulos B."/>
            <person name="Barry K.W."/>
            <person name="Bonito G."/>
            <person name="Buee M."/>
            <person name="Carver A."/>
            <person name="Chen C."/>
            <person name="Cichocki N."/>
            <person name="Clum A."/>
            <person name="Culley D."/>
            <person name="Crous P.W."/>
            <person name="Fauchery L."/>
            <person name="Girlanda M."/>
            <person name="Hayes R.D."/>
            <person name="Keri Z."/>
            <person name="LaButti K."/>
            <person name="Lipzen A."/>
            <person name="Lombard V."/>
            <person name="Magnuson J."/>
            <person name="Maillard F."/>
            <person name="Murat C."/>
            <person name="Nolan M."/>
            <person name="Ohm R.A."/>
            <person name="Pangilinan J."/>
            <person name="Pereira M.F."/>
            <person name="Perotto S."/>
            <person name="Peter M."/>
            <person name="Pfister S."/>
            <person name="Riley R."/>
            <person name="Sitrit Y."/>
            <person name="Stielow J.B."/>
            <person name="Szollosi G."/>
            <person name="Zifcakova L."/>
            <person name="Stursova M."/>
            <person name="Spatafora J.W."/>
            <person name="Tedersoo L."/>
            <person name="Vaario L.M."/>
            <person name="Yamada A."/>
            <person name="Yan M."/>
            <person name="Wang P."/>
            <person name="Xu J."/>
            <person name="Bruns T."/>
            <person name="Baldrian P."/>
            <person name="Vilgalys R."/>
            <person name="Dunand C."/>
            <person name="Henrissat B."/>
            <person name="Grigoriev I.V."/>
            <person name="Hibbett D."/>
            <person name="Nagy L.G."/>
            <person name="Martin F.M."/>
        </authorList>
    </citation>
    <scope>NUCLEOTIDE SEQUENCE</scope>
    <source>
        <strain evidence="1">UP504</strain>
    </source>
</reference>
<dbReference type="AlphaFoldDB" id="A0A9P6AHP7"/>
<name>A0A9P6AHP7_9AGAM</name>
<dbReference type="Proteomes" id="UP000886523">
    <property type="component" value="Unassembled WGS sequence"/>
</dbReference>
<protein>
    <submittedName>
        <fullName evidence="1">Uncharacterized protein</fullName>
    </submittedName>
</protein>
<sequence length="321" mass="34774">MALELCLEIGQVVHNSMAEWSDYLKIVANPISENSHEWWHCCVSGRFPWRRFYSESEPRWTALDDDVKSRTTLVEGSAHSEDSVRVLLHAAGPKPEAIVFSIGFASPDGFLDTMKMIVSGSKNSPPELCCRGMTVLLKVLSENYPGYNPKPKLVVISSAGIGKEALKVAPSTLRILSKIAPPRGYDDRLAMEVSLANALVPPHATSSPLPRFFPSSSEVSPHILAPETLAALPSGFIDPVDVCVLRPASFTDGPARGITKVRGDGGYRLRQEGKESEGKGMSTISRTDVGGFVAALLRSGDSDEEGAAAKKWWGHQVVLAY</sequence>
<keyword evidence="2" id="KW-1185">Reference proteome</keyword>
<dbReference type="Gene3D" id="3.40.50.720">
    <property type="entry name" value="NAD(P)-binding Rossmann-like Domain"/>
    <property type="match status" value="1"/>
</dbReference>
<organism evidence="1 2">
    <name type="scientific">Hydnum rufescens UP504</name>
    <dbReference type="NCBI Taxonomy" id="1448309"/>
    <lineage>
        <taxon>Eukaryota</taxon>
        <taxon>Fungi</taxon>
        <taxon>Dikarya</taxon>
        <taxon>Basidiomycota</taxon>
        <taxon>Agaricomycotina</taxon>
        <taxon>Agaricomycetes</taxon>
        <taxon>Cantharellales</taxon>
        <taxon>Hydnaceae</taxon>
        <taxon>Hydnum</taxon>
    </lineage>
</organism>
<evidence type="ECO:0000313" key="2">
    <source>
        <dbReference type="Proteomes" id="UP000886523"/>
    </source>
</evidence>
<proteinExistence type="predicted"/>
<accession>A0A9P6AHP7</accession>
<dbReference type="OrthoDB" id="63935at2759"/>
<gene>
    <name evidence="1" type="ORF">BS47DRAFT_1489611</name>
</gene>
<dbReference type="EMBL" id="MU129132">
    <property type="protein sequence ID" value="KAF9505918.1"/>
    <property type="molecule type" value="Genomic_DNA"/>
</dbReference>